<dbReference type="Gene3D" id="3.90.320.10">
    <property type="match status" value="1"/>
</dbReference>
<evidence type="ECO:0000256" key="7">
    <source>
        <dbReference type="ARBA" id="ARBA00022840"/>
    </source>
</evidence>
<dbReference type="GO" id="GO:0003677">
    <property type="term" value="F:DNA binding"/>
    <property type="evidence" value="ECO:0007669"/>
    <property type="project" value="UniProtKB-KW"/>
</dbReference>
<dbReference type="InterPro" id="IPR011604">
    <property type="entry name" value="PDDEXK-like_dom_sf"/>
</dbReference>
<dbReference type="RefSeq" id="WP_186085462.1">
    <property type="nucleotide sequence ID" value="NZ_BMDB01000001.1"/>
</dbReference>
<dbReference type="Gene3D" id="1.10.486.10">
    <property type="entry name" value="PCRA, domain 4"/>
    <property type="match status" value="1"/>
</dbReference>
<dbReference type="GO" id="GO:0004527">
    <property type="term" value="F:exonuclease activity"/>
    <property type="evidence" value="ECO:0007669"/>
    <property type="project" value="UniProtKB-KW"/>
</dbReference>
<keyword evidence="8" id="KW-0238">DNA-binding</keyword>
<evidence type="ECO:0000256" key="6">
    <source>
        <dbReference type="ARBA" id="ARBA00022839"/>
    </source>
</evidence>
<keyword evidence="3" id="KW-0227">DNA damage</keyword>
<keyword evidence="18" id="KW-1185">Reference proteome</keyword>
<dbReference type="EMBL" id="CAJEWE010000006">
    <property type="protein sequence ID" value="CAD2072872.1"/>
    <property type="molecule type" value="Genomic_DNA"/>
</dbReference>
<dbReference type="InterPro" id="IPR011335">
    <property type="entry name" value="Restrct_endonuc-II-like"/>
</dbReference>
<gene>
    <name evidence="17" type="primary">addA</name>
    <name evidence="17" type="ORF">JEOSCH030_00466</name>
</gene>
<dbReference type="AlphaFoldDB" id="A0A6V7R7S6"/>
<keyword evidence="2 14" id="KW-0547">Nucleotide-binding</keyword>
<evidence type="ECO:0000256" key="14">
    <source>
        <dbReference type="PROSITE-ProRule" id="PRU00560"/>
    </source>
</evidence>
<evidence type="ECO:0000256" key="11">
    <source>
        <dbReference type="ARBA" id="ARBA00034617"/>
    </source>
</evidence>
<dbReference type="GO" id="GO:0005829">
    <property type="term" value="C:cytosol"/>
    <property type="evidence" value="ECO:0007669"/>
    <property type="project" value="TreeGrafter"/>
</dbReference>
<sequence>MKFTEAQQAAIDYKGSDLLVSAAAGSGKTAVLVERIINNIRTKYYSVDEIFVATFTKASARDMKQKLENRLREIILTLEPFSEERTHLEEEVLKLNGAHISTLHSFCMFLIQNHYNVIGLSPDMRTLMEEEKVSRISDVLDSILEEWYRSGDKDFLKLERFIATDKVNDPLKREVKKLYETAIATSDPFQFLESLLNQYINVDKIEELYKVGKDKYKLEITRTIERVDELISLYTIAHDNDTLLKQQAQFNKIGKLKDQLHVLLNNVEADNFTFETLEKVPTRSTKLYKDIEEPSVKFRIDHTMDEISMYTQSLTSNLPVSKTQLEKELTELNGMNNVMIDLAKSLIEGYRLNKARDQVIDFSDYEHFAIQILTANNGEVSDLYKNKFKEVMIDEYQDTNYVQEKIVSLIKTGDESNGNLFMVGDVKQSIYKFRQAAPELFIEKQNRFNSKGTGKVIPLNMNFRSNIGVLDTTNFLFEHLMDSDVGEIEYNDDEKLYVGLDENKDTIMTEIVGLVGNKDRNIRRTEVELDYVVKKIKELHNSGVNYKGIVLLTRNRKAIDQFNEIFRAHDIPLSYQDTKGYFDTLEIKTCVSLLSIIDNPLQDDKLIGVMRLPFFDFTEDDLAKIRLNSKAHYFYDALFDYFEADDTKEKVDMLLDTLTLLVEESRYHTVSGLLRTIFDHFNILEFFSGLPGGDVRRANLFGLIERAIEFESMNHHSLYQFINHVNYLRDKDIDFGEESAISEHEDVVRVMTIHASKGLEFKHVFILNQDYSILGRGLSDKILVHPDFGMSLKSYDEDKGLVMSNLDYEIMHQKLVKERISEEMRLLYVALTRAKSKLYMPFVNMVSESDFEEARSDKLSYLETKKPLYTYEYGVSVPADIRLSAKSIEALIIPMLFGSKETFYQTRTEYIDEIRHEEENQKRISFDDLLSLKVAYSPQVETRMNYAYVPNEMNKETVKESVSEIKRKNETVPDEAILRTDLFEREVELSKPKFLDQSTDAPLFGTHMHAVMVQVSRRFESLMNIDREAQSEIIKRIVIHYTEDIPLVTETMQTRMMNYALRFISDETIMSIFKDATVVHTELPFIMSQKVIGYSDISGKMVQGIVDLLVEHEDYYVLIDYKTDRVDGLNVEALKDRYFTQMDIYQKSLIAALNKPVKVYIYYFNYGVVNVA</sequence>
<organism evidence="17 18">
    <name type="scientific">Phocicoccus schoeneichii</name>
    <dbReference type="NCBI Taxonomy" id="1812261"/>
    <lineage>
        <taxon>Bacteria</taxon>
        <taxon>Bacillati</taxon>
        <taxon>Bacillota</taxon>
        <taxon>Bacilli</taxon>
        <taxon>Bacillales</taxon>
        <taxon>Salinicoccaceae</taxon>
        <taxon>Phocicoccus</taxon>
    </lineage>
</organism>
<proteinExistence type="predicted"/>
<dbReference type="PROSITE" id="PS51198">
    <property type="entry name" value="UVRD_HELICASE_ATP_BIND"/>
    <property type="match status" value="1"/>
</dbReference>
<dbReference type="InterPro" id="IPR038726">
    <property type="entry name" value="PDDEXK_AddAB-type"/>
</dbReference>
<evidence type="ECO:0000256" key="9">
    <source>
        <dbReference type="ARBA" id="ARBA00023204"/>
    </source>
</evidence>
<dbReference type="SUPFAM" id="SSF52980">
    <property type="entry name" value="Restriction endonuclease-like"/>
    <property type="match status" value="1"/>
</dbReference>
<evidence type="ECO:0000256" key="10">
    <source>
        <dbReference type="ARBA" id="ARBA00023235"/>
    </source>
</evidence>
<dbReference type="InterPro" id="IPR014017">
    <property type="entry name" value="DNA_helicase_UvrD-like_C"/>
</dbReference>
<dbReference type="GO" id="GO:0000725">
    <property type="term" value="P:recombinational repair"/>
    <property type="evidence" value="ECO:0007669"/>
    <property type="project" value="TreeGrafter"/>
</dbReference>
<dbReference type="Proteomes" id="UP000521032">
    <property type="component" value="Unassembled WGS sequence"/>
</dbReference>
<keyword evidence="4 14" id="KW-0378">Hydrolase</keyword>
<evidence type="ECO:0000313" key="17">
    <source>
        <dbReference type="EMBL" id="CAD2072872.1"/>
    </source>
</evidence>
<evidence type="ECO:0000313" key="18">
    <source>
        <dbReference type="Proteomes" id="UP000521032"/>
    </source>
</evidence>
<dbReference type="EC" id="5.6.2.4" evidence="12"/>
<dbReference type="PANTHER" id="PTHR11070">
    <property type="entry name" value="UVRD / RECB / PCRA DNA HELICASE FAMILY MEMBER"/>
    <property type="match status" value="1"/>
</dbReference>
<keyword evidence="5 14" id="KW-0347">Helicase</keyword>
<protein>
    <recommendedName>
        <fullName evidence="12">DNA 3'-5' helicase</fullName>
        <ecNumber evidence="12">5.6.2.4</ecNumber>
    </recommendedName>
</protein>
<keyword evidence="10" id="KW-0413">Isomerase</keyword>
<dbReference type="PANTHER" id="PTHR11070:SF48">
    <property type="entry name" value="ATP-DEPENDENT HELICASE_NUCLEASE SUBUNIT A"/>
    <property type="match status" value="1"/>
</dbReference>
<evidence type="ECO:0000256" key="5">
    <source>
        <dbReference type="ARBA" id="ARBA00022806"/>
    </source>
</evidence>
<keyword evidence="9" id="KW-0234">DNA repair</keyword>
<feature type="domain" description="UvrD-like helicase C-terminal" evidence="16">
    <location>
        <begin position="467"/>
        <end position="758"/>
    </location>
</feature>
<keyword evidence="6" id="KW-0269">Exonuclease</keyword>
<dbReference type="SUPFAM" id="SSF52540">
    <property type="entry name" value="P-loop containing nucleoside triphosphate hydrolases"/>
    <property type="match status" value="1"/>
</dbReference>
<name>A0A6V7R7S6_9BACL</name>
<comment type="catalytic activity">
    <reaction evidence="11">
        <text>Couples ATP hydrolysis with the unwinding of duplex DNA by translocating in the 3'-5' direction.</text>
        <dbReference type="EC" id="5.6.2.4"/>
    </reaction>
</comment>
<evidence type="ECO:0000256" key="12">
    <source>
        <dbReference type="ARBA" id="ARBA00034808"/>
    </source>
</evidence>
<dbReference type="Pfam" id="PF12705">
    <property type="entry name" value="PDDEXK_1"/>
    <property type="match status" value="1"/>
</dbReference>
<evidence type="ECO:0000259" key="15">
    <source>
        <dbReference type="PROSITE" id="PS51198"/>
    </source>
</evidence>
<evidence type="ECO:0000259" key="16">
    <source>
        <dbReference type="PROSITE" id="PS51217"/>
    </source>
</evidence>
<evidence type="ECO:0000256" key="1">
    <source>
        <dbReference type="ARBA" id="ARBA00022722"/>
    </source>
</evidence>
<accession>A0A6V7R7S6</accession>
<keyword evidence="7 14" id="KW-0067">ATP-binding</keyword>
<comment type="catalytic activity">
    <reaction evidence="13">
        <text>ATP + H2O = ADP + phosphate + H(+)</text>
        <dbReference type="Rhea" id="RHEA:13065"/>
        <dbReference type="ChEBI" id="CHEBI:15377"/>
        <dbReference type="ChEBI" id="CHEBI:15378"/>
        <dbReference type="ChEBI" id="CHEBI:30616"/>
        <dbReference type="ChEBI" id="CHEBI:43474"/>
        <dbReference type="ChEBI" id="CHEBI:456216"/>
        <dbReference type="EC" id="5.6.2.4"/>
    </reaction>
</comment>
<dbReference type="GO" id="GO:0006302">
    <property type="term" value="P:double-strand break repair"/>
    <property type="evidence" value="ECO:0007669"/>
    <property type="project" value="InterPro"/>
</dbReference>
<dbReference type="GO" id="GO:0033202">
    <property type="term" value="C:DNA helicase complex"/>
    <property type="evidence" value="ECO:0007669"/>
    <property type="project" value="TreeGrafter"/>
</dbReference>
<reference evidence="17 18" key="1">
    <citation type="submission" date="2020-07" db="EMBL/GenBank/DDBJ databases">
        <authorList>
            <person name="Criscuolo A."/>
        </authorList>
    </citation>
    <scope>NUCLEOTIDE SEQUENCE [LARGE SCALE GENOMIC DNA]</scope>
    <source>
        <strain evidence="18">CIP 111030</strain>
    </source>
</reference>
<evidence type="ECO:0000256" key="8">
    <source>
        <dbReference type="ARBA" id="ARBA00023125"/>
    </source>
</evidence>
<dbReference type="InterPro" id="IPR014152">
    <property type="entry name" value="AddA"/>
</dbReference>
<dbReference type="Pfam" id="PF00580">
    <property type="entry name" value="UvrD-helicase"/>
    <property type="match status" value="1"/>
</dbReference>
<evidence type="ECO:0000256" key="3">
    <source>
        <dbReference type="ARBA" id="ARBA00022763"/>
    </source>
</evidence>
<dbReference type="InterPro" id="IPR014016">
    <property type="entry name" value="UvrD-like_ATP-bd"/>
</dbReference>
<evidence type="ECO:0000256" key="4">
    <source>
        <dbReference type="ARBA" id="ARBA00022801"/>
    </source>
</evidence>
<dbReference type="InterPro" id="IPR000212">
    <property type="entry name" value="DNA_helicase_UvrD/REP"/>
</dbReference>
<dbReference type="Gene3D" id="3.30.160.800">
    <property type="match status" value="1"/>
</dbReference>
<feature type="binding site" evidence="14">
    <location>
        <begin position="22"/>
        <end position="29"/>
    </location>
    <ligand>
        <name>ATP</name>
        <dbReference type="ChEBI" id="CHEBI:30616"/>
    </ligand>
</feature>
<keyword evidence="1" id="KW-0540">Nuclease</keyword>
<feature type="domain" description="UvrD-like helicase ATP-binding" evidence="15">
    <location>
        <begin position="1"/>
        <end position="466"/>
    </location>
</feature>
<dbReference type="Gene3D" id="3.40.50.300">
    <property type="entry name" value="P-loop containing nucleotide triphosphate hydrolases"/>
    <property type="match status" value="3"/>
</dbReference>
<dbReference type="PROSITE" id="PS51217">
    <property type="entry name" value="UVRD_HELICASE_CTER"/>
    <property type="match status" value="1"/>
</dbReference>
<evidence type="ECO:0000256" key="2">
    <source>
        <dbReference type="ARBA" id="ARBA00022741"/>
    </source>
</evidence>
<dbReference type="GO" id="GO:0043138">
    <property type="term" value="F:3'-5' DNA helicase activity"/>
    <property type="evidence" value="ECO:0007669"/>
    <property type="project" value="UniProtKB-EC"/>
</dbReference>
<comment type="caution">
    <text evidence="17">The sequence shown here is derived from an EMBL/GenBank/DDBJ whole genome shotgun (WGS) entry which is preliminary data.</text>
</comment>
<evidence type="ECO:0000256" key="13">
    <source>
        <dbReference type="ARBA" id="ARBA00048988"/>
    </source>
</evidence>
<dbReference type="GO" id="GO:0005524">
    <property type="term" value="F:ATP binding"/>
    <property type="evidence" value="ECO:0007669"/>
    <property type="project" value="UniProtKB-UniRule"/>
</dbReference>
<dbReference type="Pfam" id="PF13361">
    <property type="entry name" value="UvrD_C"/>
    <property type="match status" value="1"/>
</dbReference>
<dbReference type="InterPro" id="IPR027417">
    <property type="entry name" value="P-loop_NTPase"/>
</dbReference>
<dbReference type="NCBIfam" id="TIGR02785">
    <property type="entry name" value="addA_Gpos"/>
    <property type="match status" value="1"/>
</dbReference>